<proteinExistence type="predicted"/>
<dbReference type="CDD" id="cd09917">
    <property type="entry name" value="F-box_SF"/>
    <property type="match status" value="1"/>
</dbReference>
<dbReference type="Pfam" id="PF00646">
    <property type="entry name" value="F-box"/>
    <property type="match status" value="1"/>
</dbReference>
<gene>
    <name evidence="3" type="ORF">SSX86_028182</name>
</gene>
<dbReference type="PANTHER" id="PTHR45463">
    <property type="entry name" value="OS09G0392200 PROTEIN"/>
    <property type="match status" value="1"/>
</dbReference>
<comment type="caution">
    <text evidence="3">The sequence shown here is derived from an EMBL/GenBank/DDBJ whole genome shotgun (WGS) entry which is preliminary data.</text>
</comment>
<dbReference type="Gene3D" id="1.20.1280.50">
    <property type="match status" value="1"/>
</dbReference>
<name>A0AAP0GL38_9ASTR</name>
<dbReference type="Pfam" id="PF03478">
    <property type="entry name" value="Beta-prop_KIB1-4"/>
    <property type="match status" value="1"/>
</dbReference>
<evidence type="ECO:0000313" key="3">
    <source>
        <dbReference type="EMBL" id="KAK9051555.1"/>
    </source>
</evidence>
<organism evidence="3 4">
    <name type="scientific">Deinandra increscens subsp. villosa</name>
    <dbReference type="NCBI Taxonomy" id="3103831"/>
    <lineage>
        <taxon>Eukaryota</taxon>
        <taxon>Viridiplantae</taxon>
        <taxon>Streptophyta</taxon>
        <taxon>Embryophyta</taxon>
        <taxon>Tracheophyta</taxon>
        <taxon>Spermatophyta</taxon>
        <taxon>Magnoliopsida</taxon>
        <taxon>eudicotyledons</taxon>
        <taxon>Gunneridae</taxon>
        <taxon>Pentapetalae</taxon>
        <taxon>asterids</taxon>
        <taxon>campanulids</taxon>
        <taxon>Asterales</taxon>
        <taxon>Asteraceae</taxon>
        <taxon>Asteroideae</taxon>
        <taxon>Heliantheae alliance</taxon>
        <taxon>Madieae</taxon>
        <taxon>Madiinae</taxon>
        <taxon>Deinandra</taxon>
    </lineage>
</organism>
<evidence type="ECO:0000313" key="4">
    <source>
        <dbReference type="Proteomes" id="UP001408789"/>
    </source>
</evidence>
<dbReference type="Proteomes" id="UP001408789">
    <property type="component" value="Unassembled WGS sequence"/>
</dbReference>
<evidence type="ECO:0000259" key="2">
    <source>
        <dbReference type="SMART" id="SM00256"/>
    </source>
</evidence>
<keyword evidence="4" id="KW-1185">Reference proteome</keyword>
<accession>A0AAP0GL38</accession>
<feature type="domain" description="F-box" evidence="2">
    <location>
        <begin position="41"/>
        <end position="81"/>
    </location>
</feature>
<protein>
    <recommendedName>
        <fullName evidence="2">F-box domain-containing protein</fullName>
    </recommendedName>
</protein>
<dbReference type="SUPFAM" id="SSF81383">
    <property type="entry name" value="F-box domain"/>
    <property type="match status" value="1"/>
</dbReference>
<dbReference type="PANTHER" id="PTHR45463:SF8">
    <property type="entry name" value="OS09G0392200 PROTEIN"/>
    <property type="match status" value="1"/>
</dbReference>
<feature type="region of interest" description="Disordered" evidence="1">
    <location>
        <begin position="1"/>
        <end position="28"/>
    </location>
</feature>
<reference evidence="3 4" key="1">
    <citation type="submission" date="2024-04" db="EMBL/GenBank/DDBJ databases">
        <title>The reference genome of an endangered Asteraceae, Deinandra increscens subsp. villosa, native to the Central Coast of California.</title>
        <authorList>
            <person name="Guilliams M."/>
            <person name="Hasenstab-Lehman K."/>
            <person name="Meyer R."/>
            <person name="Mcevoy S."/>
        </authorList>
    </citation>
    <scope>NUCLEOTIDE SEQUENCE [LARGE SCALE GENOMIC DNA]</scope>
    <source>
        <tissue evidence="3">Leaf</tissue>
    </source>
</reference>
<dbReference type="AlphaFoldDB" id="A0AAP0GL38"/>
<dbReference type="InterPro" id="IPR005174">
    <property type="entry name" value="KIB1-4_b-propeller"/>
</dbReference>
<dbReference type="InterPro" id="IPR001810">
    <property type="entry name" value="F-box_dom"/>
</dbReference>
<evidence type="ECO:0000256" key="1">
    <source>
        <dbReference type="SAM" id="MobiDB-lite"/>
    </source>
</evidence>
<dbReference type="SMART" id="SM00256">
    <property type="entry name" value="FBOX"/>
    <property type="match status" value="1"/>
</dbReference>
<sequence>MAITRGMAAKLNQDARSSRKRPKMTVDNDYGCNSSSSWSYLIHDILIAIISRLGVIDFVAFSCVCKSWRTVALSNRNMFMLSRQPMHIRISSRLDKNKKCSLEDLEGRKFTTILPRSSDTTFLGLVSGYVILLGWKTRYFRLVNPITRHELLFPRFPFYRVPDRPENFRCVLFFSSTMSRWVFVVSVRFSRDVSFSFSSDPANWRANSTAKWTHLDSDFPICDLHFFQGKIYALCNKGFCLSEVRLSPTPTLTLLKMKIFVNLEFIRPELTTVGEKLYVVSHHSSNRSSRIVEIEVNQMRCVKPTKALKEYALFAKINKSRVTMLEHWLGICEQYERFGTHKNDNEGIRYTKYMWYYPHKCLDVNLLLHDQ</sequence>
<dbReference type="EMBL" id="JBCNJP010000027">
    <property type="protein sequence ID" value="KAK9051555.1"/>
    <property type="molecule type" value="Genomic_DNA"/>
</dbReference>
<dbReference type="InterPro" id="IPR036047">
    <property type="entry name" value="F-box-like_dom_sf"/>
</dbReference>